<feature type="compositionally biased region" description="Acidic residues" evidence="1">
    <location>
        <begin position="349"/>
        <end position="409"/>
    </location>
</feature>
<protein>
    <submittedName>
        <fullName evidence="2">Uncharacterized protein</fullName>
    </submittedName>
</protein>
<dbReference type="EMBL" id="JACHVU010000002">
    <property type="protein sequence ID" value="MBB2989724.1"/>
    <property type="molecule type" value="Genomic_DNA"/>
</dbReference>
<dbReference type="RefSeq" id="WP_183466990.1">
    <property type="nucleotide sequence ID" value="NZ_JACHVU010000002.1"/>
</dbReference>
<dbReference type="Proteomes" id="UP000550501">
    <property type="component" value="Unassembled WGS sequence"/>
</dbReference>
<organism evidence="2 3">
    <name type="scientific">Mycolicibacterium iranicum</name>
    <name type="common">Mycobacterium iranicum</name>
    <dbReference type="NCBI Taxonomy" id="912594"/>
    <lineage>
        <taxon>Bacteria</taxon>
        <taxon>Bacillati</taxon>
        <taxon>Actinomycetota</taxon>
        <taxon>Actinomycetes</taxon>
        <taxon>Mycobacteriales</taxon>
        <taxon>Mycobacteriaceae</taxon>
        <taxon>Mycolicibacterium</taxon>
    </lineage>
</organism>
<feature type="region of interest" description="Disordered" evidence="1">
    <location>
        <begin position="346"/>
        <end position="420"/>
    </location>
</feature>
<evidence type="ECO:0000313" key="2">
    <source>
        <dbReference type="EMBL" id="MBB2989724.1"/>
    </source>
</evidence>
<name>A0A839Q4A1_MYCIR</name>
<sequence length="548" mass="57796">MSNVAEMKTSEAGGRHVGRVGALALALGVGFAVATATSTSAWAEDGSAAAGPSASSSGTADAGAGTGDESSGFAAHRDESEDDGDDEAPDAGLLDDDVEHLDDEDENTDVRAASSPSGTSDDTHDEELADDQEQEAEQAVTTAEDFGPTPEPEELPAEPTFAGSEIVPIGEAAADPEAPIEPTTPATNAILQTMLAGFRREVSGASQVSKGLAAAGAMAPTAVGLVSERVPEPGSLQLFIDEIVRDLGGFAFASGIGYQINTRDTPEGYTQTSVWERQWWDYPDSDMYIITTRHDWPEGAWFGNDIITKIEVIALNQTITAEIGNYGTHQISMWAVALPEGYFPTEFDNPLDTDGDGIPDSKDLDDDNDGVPDSEEEDDDADDDGTPDEDDEDDDGDGTPDDEDDDADGDGEHDGDQLPFPLNLLITLPDENNPEWEAAFENLVTTVSFVPFIGSVPANAFALLIDTGQLLGSLAAGDLDESWDELKDITGDFVGIFIPTVGKPLVKGIWNGLKNVANRSASDLEHAKVSGRFGAGGSDYIWYLEPKA</sequence>
<feature type="compositionally biased region" description="Acidic residues" evidence="1">
    <location>
        <begin position="80"/>
        <end position="107"/>
    </location>
</feature>
<proteinExistence type="predicted"/>
<dbReference type="AlphaFoldDB" id="A0A839Q4A1"/>
<feature type="compositionally biased region" description="Acidic residues" evidence="1">
    <location>
        <begin position="123"/>
        <end position="136"/>
    </location>
</feature>
<gene>
    <name evidence="2" type="ORF">FHR72_001187</name>
</gene>
<keyword evidence="3" id="KW-1185">Reference proteome</keyword>
<feature type="region of interest" description="Disordered" evidence="1">
    <location>
        <begin position="41"/>
        <end position="158"/>
    </location>
</feature>
<comment type="caution">
    <text evidence="2">The sequence shown here is derived from an EMBL/GenBank/DDBJ whole genome shotgun (WGS) entry which is preliminary data.</text>
</comment>
<reference evidence="2 3" key="1">
    <citation type="submission" date="2020-08" db="EMBL/GenBank/DDBJ databases">
        <title>The Agave Microbiome: Exploring the role of microbial communities in plant adaptations to desert environments.</title>
        <authorList>
            <person name="Partida-Martinez L.P."/>
        </authorList>
    </citation>
    <scope>NUCLEOTIDE SEQUENCE [LARGE SCALE GENOMIC DNA]</scope>
    <source>
        <strain evidence="2 3">AT2.18</strain>
    </source>
</reference>
<accession>A0A839Q4A1</accession>
<evidence type="ECO:0000256" key="1">
    <source>
        <dbReference type="SAM" id="MobiDB-lite"/>
    </source>
</evidence>
<evidence type="ECO:0000313" key="3">
    <source>
        <dbReference type="Proteomes" id="UP000550501"/>
    </source>
</evidence>
<feature type="compositionally biased region" description="Low complexity" evidence="1">
    <location>
        <begin position="41"/>
        <end position="72"/>
    </location>
</feature>